<reference evidence="2 3" key="1">
    <citation type="submission" date="2021-11" db="EMBL/GenBank/DDBJ databases">
        <authorList>
            <person name="Oh E.-T."/>
            <person name="Kim S.-B."/>
        </authorList>
    </citation>
    <scope>NUCLEOTIDE SEQUENCE [LARGE SCALE GENOMIC DNA]</scope>
    <source>
        <strain evidence="2 3">MMS20-SJTR3</strain>
    </source>
</reference>
<name>A0ABS8K3H1_9BURK</name>
<protein>
    <submittedName>
        <fullName evidence="2">Uncharacterized protein</fullName>
    </submittedName>
</protein>
<dbReference type="Proteomes" id="UP001431019">
    <property type="component" value="Unassembled WGS sequence"/>
</dbReference>
<evidence type="ECO:0000313" key="2">
    <source>
        <dbReference type="EMBL" id="MCC8396710.1"/>
    </source>
</evidence>
<proteinExistence type="predicted"/>
<evidence type="ECO:0000256" key="1">
    <source>
        <dbReference type="SAM" id="MobiDB-lite"/>
    </source>
</evidence>
<accession>A0ABS8K3H1</accession>
<feature type="region of interest" description="Disordered" evidence="1">
    <location>
        <begin position="1"/>
        <end position="27"/>
    </location>
</feature>
<sequence length="68" mass="7359">MRSDHTTADLTEPQPAPGPSLENAAAPLSRPPMRMLTRVAFCFAWLFGLEPFLSAASEDSSGSKRDSH</sequence>
<dbReference type="RefSeq" id="WP_230513001.1">
    <property type="nucleotide sequence ID" value="NZ_JAJITD010000020.1"/>
</dbReference>
<evidence type="ECO:0000313" key="3">
    <source>
        <dbReference type="Proteomes" id="UP001431019"/>
    </source>
</evidence>
<comment type="caution">
    <text evidence="2">The sequence shown here is derived from an EMBL/GenBank/DDBJ whole genome shotgun (WGS) entry which is preliminary data.</text>
</comment>
<gene>
    <name evidence="2" type="ORF">LJ656_29385</name>
</gene>
<dbReference type="EMBL" id="JAJITD010000020">
    <property type="protein sequence ID" value="MCC8396710.1"/>
    <property type="molecule type" value="Genomic_DNA"/>
</dbReference>
<keyword evidence="3" id="KW-1185">Reference proteome</keyword>
<organism evidence="2 3">
    <name type="scientific">Paraburkholderia sejongensis</name>
    <dbReference type="NCBI Taxonomy" id="2886946"/>
    <lineage>
        <taxon>Bacteria</taxon>
        <taxon>Pseudomonadati</taxon>
        <taxon>Pseudomonadota</taxon>
        <taxon>Betaproteobacteria</taxon>
        <taxon>Burkholderiales</taxon>
        <taxon>Burkholderiaceae</taxon>
        <taxon>Paraburkholderia</taxon>
    </lineage>
</organism>